<gene>
    <name evidence="9" type="ORF">BDZ31_002657</name>
</gene>
<dbReference type="PANTHER" id="PTHR34583:SF2">
    <property type="entry name" value="ANTIPORTER SUBUNIT MNHC2-RELATED"/>
    <property type="match status" value="1"/>
</dbReference>
<evidence type="ECO:0000256" key="7">
    <source>
        <dbReference type="SAM" id="MobiDB-lite"/>
    </source>
</evidence>
<keyword evidence="10" id="KW-1185">Reference proteome</keyword>
<evidence type="ECO:0000256" key="1">
    <source>
        <dbReference type="ARBA" id="ARBA00004651"/>
    </source>
</evidence>
<dbReference type="AlphaFoldDB" id="A0A840IGH4"/>
<organism evidence="9 10">
    <name type="scientific">Conexibacter arvalis</name>
    <dbReference type="NCBI Taxonomy" id="912552"/>
    <lineage>
        <taxon>Bacteria</taxon>
        <taxon>Bacillati</taxon>
        <taxon>Actinomycetota</taxon>
        <taxon>Thermoleophilia</taxon>
        <taxon>Solirubrobacterales</taxon>
        <taxon>Conexibacteraceae</taxon>
        <taxon>Conexibacter</taxon>
    </lineage>
</organism>
<dbReference type="RefSeq" id="WP_183342776.1">
    <property type="nucleotide sequence ID" value="NZ_JACHNU010000003.1"/>
</dbReference>
<comment type="caution">
    <text evidence="9">The sequence shown here is derived from an EMBL/GenBank/DDBJ whole genome shotgun (WGS) entry which is preliminary data.</text>
</comment>
<evidence type="ECO:0000256" key="5">
    <source>
        <dbReference type="ARBA" id="ARBA00022989"/>
    </source>
</evidence>
<accession>A0A840IGH4</accession>
<proteinExistence type="inferred from homology"/>
<sequence>MTLVFALAAATIFGFGAYLVLTNDLVRVVAGMVLISQSAVLVVIASGLTRGAAPILPTGDERPSDALVQAMALTAIVIGLAVTALLLAIVARVRATLHSLEVRELARDEAEHTAEIEQSQEPQLEELDRDEAEDEQ</sequence>
<dbReference type="InterPro" id="IPR039428">
    <property type="entry name" value="NUOK/Mnh_C1-like"/>
</dbReference>
<name>A0A840IGH4_9ACTN</name>
<dbReference type="InterPro" id="IPR050601">
    <property type="entry name" value="CPA3_antiporter_subunitC"/>
</dbReference>
<feature type="compositionally biased region" description="Acidic residues" evidence="7">
    <location>
        <begin position="123"/>
        <end position="136"/>
    </location>
</feature>
<feature type="region of interest" description="Disordered" evidence="7">
    <location>
        <begin position="110"/>
        <end position="136"/>
    </location>
</feature>
<protein>
    <submittedName>
        <fullName evidence="9">Multicomponent Na+:H+ antiporter subunit C</fullName>
    </submittedName>
</protein>
<feature type="transmembrane region" description="Helical" evidence="8">
    <location>
        <begin position="28"/>
        <end position="48"/>
    </location>
</feature>
<keyword evidence="3" id="KW-1003">Cell membrane</keyword>
<comment type="subcellular location">
    <subcellularLocation>
        <location evidence="1">Cell membrane</location>
        <topology evidence="1">Multi-pass membrane protein</topology>
    </subcellularLocation>
</comment>
<dbReference type="EMBL" id="JACHNU010000003">
    <property type="protein sequence ID" value="MBB4663068.1"/>
    <property type="molecule type" value="Genomic_DNA"/>
</dbReference>
<dbReference type="GO" id="GO:0005886">
    <property type="term" value="C:plasma membrane"/>
    <property type="evidence" value="ECO:0007669"/>
    <property type="project" value="UniProtKB-SubCell"/>
</dbReference>
<feature type="transmembrane region" description="Helical" evidence="8">
    <location>
        <begin position="6"/>
        <end position="21"/>
    </location>
</feature>
<evidence type="ECO:0000256" key="6">
    <source>
        <dbReference type="ARBA" id="ARBA00023136"/>
    </source>
</evidence>
<dbReference type="Pfam" id="PF00420">
    <property type="entry name" value="Oxidored_q2"/>
    <property type="match status" value="1"/>
</dbReference>
<keyword evidence="5 8" id="KW-1133">Transmembrane helix</keyword>
<reference evidence="9 10" key="1">
    <citation type="submission" date="2020-08" db="EMBL/GenBank/DDBJ databases">
        <title>Genomic Encyclopedia of Archaeal and Bacterial Type Strains, Phase II (KMG-II): from individual species to whole genera.</title>
        <authorList>
            <person name="Goeker M."/>
        </authorList>
    </citation>
    <scope>NUCLEOTIDE SEQUENCE [LARGE SCALE GENOMIC DNA]</scope>
    <source>
        <strain evidence="9 10">DSM 23288</strain>
    </source>
</reference>
<feature type="transmembrane region" description="Helical" evidence="8">
    <location>
        <begin position="68"/>
        <end position="90"/>
    </location>
</feature>
<evidence type="ECO:0000313" key="9">
    <source>
        <dbReference type="EMBL" id="MBB4663068.1"/>
    </source>
</evidence>
<evidence type="ECO:0000256" key="2">
    <source>
        <dbReference type="ARBA" id="ARBA00010388"/>
    </source>
</evidence>
<dbReference type="PANTHER" id="PTHR34583">
    <property type="entry name" value="ANTIPORTER SUBUNIT MNHC2-RELATED"/>
    <property type="match status" value="1"/>
</dbReference>
<evidence type="ECO:0000256" key="8">
    <source>
        <dbReference type="SAM" id="Phobius"/>
    </source>
</evidence>
<evidence type="ECO:0000256" key="4">
    <source>
        <dbReference type="ARBA" id="ARBA00022692"/>
    </source>
</evidence>
<keyword evidence="4 8" id="KW-0812">Transmembrane</keyword>
<dbReference type="Gene3D" id="1.10.287.3510">
    <property type="match status" value="1"/>
</dbReference>
<keyword evidence="6 8" id="KW-0472">Membrane</keyword>
<comment type="similarity">
    <text evidence="2">Belongs to the CPA3 antiporters (TC 2.A.63) subunit C family.</text>
</comment>
<evidence type="ECO:0000256" key="3">
    <source>
        <dbReference type="ARBA" id="ARBA00022475"/>
    </source>
</evidence>
<evidence type="ECO:0000313" key="10">
    <source>
        <dbReference type="Proteomes" id="UP000585272"/>
    </source>
</evidence>
<dbReference type="Proteomes" id="UP000585272">
    <property type="component" value="Unassembled WGS sequence"/>
</dbReference>